<dbReference type="Pfam" id="PF00881">
    <property type="entry name" value="Nitroreductase"/>
    <property type="match status" value="2"/>
</dbReference>
<dbReference type="PANTHER" id="PTHR23026">
    <property type="entry name" value="NADPH NITROREDUCTASE"/>
    <property type="match status" value="1"/>
</dbReference>
<dbReference type="GO" id="GO:0016491">
    <property type="term" value="F:oxidoreductase activity"/>
    <property type="evidence" value="ECO:0007669"/>
    <property type="project" value="InterPro"/>
</dbReference>
<evidence type="ECO:0000313" key="3">
    <source>
        <dbReference type="Proteomes" id="UP000198636"/>
    </source>
</evidence>
<dbReference type="SUPFAM" id="SSF55469">
    <property type="entry name" value="FMN-dependent nitroreductase-like"/>
    <property type="match status" value="1"/>
</dbReference>
<dbReference type="OrthoDB" id="9783470at2"/>
<accession>A0A1G5L6T1</accession>
<name>A0A1G5L6T1_9FIRM</name>
<dbReference type="Gene3D" id="3.40.109.10">
    <property type="entry name" value="NADH Oxidase"/>
    <property type="match status" value="1"/>
</dbReference>
<feature type="domain" description="Nitroreductase" evidence="1">
    <location>
        <begin position="8"/>
        <end position="62"/>
    </location>
</feature>
<reference evidence="2 3" key="1">
    <citation type="submission" date="2016-10" db="EMBL/GenBank/DDBJ databases">
        <authorList>
            <person name="de Groot N.N."/>
        </authorList>
    </citation>
    <scope>NUCLEOTIDE SEQUENCE [LARGE SCALE GENOMIC DNA]</scope>
    <source>
        <strain evidence="2 3">DSM 18978</strain>
    </source>
</reference>
<dbReference type="CDD" id="cd02062">
    <property type="entry name" value="Nitro_FMN_reductase"/>
    <property type="match status" value="1"/>
</dbReference>
<proteinExistence type="predicted"/>
<evidence type="ECO:0000259" key="1">
    <source>
        <dbReference type="Pfam" id="PF00881"/>
    </source>
</evidence>
<dbReference type="RefSeq" id="WP_091547408.1">
    <property type="nucleotide sequence ID" value="NZ_FMUS01000041.1"/>
</dbReference>
<organism evidence="2 3">
    <name type="scientific">Alkaliphilus peptidifermentans DSM 18978</name>
    <dbReference type="NCBI Taxonomy" id="1120976"/>
    <lineage>
        <taxon>Bacteria</taxon>
        <taxon>Bacillati</taxon>
        <taxon>Bacillota</taxon>
        <taxon>Clostridia</taxon>
        <taxon>Peptostreptococcales</taxon>
        <taxon>Natronincolaceae</taxon>
        <taxon>Alkaliphilus</taxon>
    </lineage>
</organism>
<feature type="domain" description="Nitroreductase" evidence="1">
    <location>
        <begin position="98"/>
        <end position="153"/>
    </location>
</feature>
<dbReference type="InterPro" id="IPR050627">
    <property type="entry name" value="Nitroreductase/BluB"/>
</dbReference>
<dbReference type="STRING" id="1120976.SAMN03080606_04133"/>
<dbReference type="InterPro" id="IPR000415">
    <property type="entry name" value="Nitroreductase-like"/>
</dbReference>
<gene>
    <name evidence="2" type="ORF">SAMN03080606_04133</name>
</gene>
<protein>
    <submittedName>
        <fullName evidence="2">Nitroreductase</fullName>
    </submittedName>
</protein>
<dbReference type="EMBL" id="FMUS01000041">
    <property type="protein sequence ID" value="SCZ08582.1"/>
    <property type="molecule type" value="Genomic_DNA"/>
</dbReference>
<evidence type="ECO:0000313" key="2">
    <source>
        <dbReference type="EMBL" id="SCZ08582.1"/>
    </source>
</evidence>
<dbReference type="PANTHER" id="PTHR23026:SF123">
    <property type="entry name" value="NAD(P)H NITROREDUCTASE RV3131-RELATED"/>
    <property type="match status" value="1"/>
</dbReference>
<dbReference type="AlphaFoldDB" id="A0A1G5L6T1"/>
<sequence length="174" mass="19393">MKPVMSCILNRRSVRTYIPQEVSVDDIMQLLTAASWAPSGNNLQPWKFSVVVNNKDLIKEVSSLTVFRNWVQNSSCLIAVFLDTKIANPKIESAHLKHIQSIGAAIQNILLAANELGLATCWIGEILKNEDQVRELLGVSDDLQLMAVISVGHSNKNSLKSKRRDISKNIISWL</sequence>
<keyword evidence="3" id="KW-1185">Reference proteome</keyword>
<dbReference type="Proteomes" id="UP000198636">
    <property type="component" value="Unassembled WGS sequence"/>
</dbReference>
<dbReference type="InterPro" id="IPR029479">
    <property type="entry name" value="Nitroreductase"/>
</dbReference>